<evidence type="ECO:0000256" key="1">
    <source>
        <dbReference type="ARBA" id="ARBA00023015"/>
    </source>
</evidence>
<dbReference type="InterPro" id="IPR005471">
    <property type="entry name" value="Tscrpt_reg_IclR_N"/>
</dbReference>
<dbReference type="PROSITE" id="PS51078">
    <property type="entry name" value="ICLR_ED"/>
    <property type="match status" value="1"/>
</dbReference>
<proteinExistence type="predicted"/>
<comment type="caution">
    <text evidence="6">The sequence shown here is derived from an EMBL/GenBank/DDBJ whole genome shotgun (WGS) entry which is preliminary data.</text>
</comment>
<dbReference type="SUPFAM" id="SSF46785">
    <property type="entry name" value="Winged helix' DNA-binding domain"/>
    <property type="match status" value="1"/>
</dbReference>
<dbReference type="PANTHER" id="PTHR30136:SF39">
    <property type="entry name" value="TRANSCRIPTIONAL REGULATORY PROTEIN"/>
    <property type="match status" value="1"/>
</dbReference>
<dbReference type="Gene3D" id="3.30.450.40">
    <property type="match status" value="1"/>
</dbReference>
<dbReference type="Pfam" id="PF09339">
    <property type="entry name" value="HTH_IclR"/>
    <property type="match status" value="1"/>
</dbReference>
<evidence type="ECO:0000259" key="5">
    <source>
        <dbReference type="PROSITE" id="PS51078"/>
    </source>
</evidence>
<name>A0A6N8INZ7_9BURK</name>
<dbReference type="SUPFAM" id="SSF55781">
    <property type="entry name" value="GAF domain-like"/>
    <property type="match status" value="1"/>
</dbReference>
<keyword evidence="1" id="KW-0805">Transcription regulation</keyword>
<evidence type="ECO:0000313" key="6">
    <source>
        <dbReference type="EMBL" id="MVQ28504.1"/>
    </source>
</evidence>
<dbReference type="InterPro" id="IPR014757">
    <property type="entry name" value="Tscrpt_reg_IclR_C"/>
</dbReference>
<accession>A0A6N8INZ7</accession>
<keyword evidence="2" id="KW-0238">DNA-binding</keyword>
<feature type="domain" description="IclR-ED" evidence="5">
    <location>
        <begin position="71"/>
        <end position="254"/>
    </location>
</feature>
<evidence type="ECO:0000259" key="4">
    <source>
        <dbReference type="PROSITE" id="PS51077"/>
    </source>
</evidence>
<keyword evidence="7" id="KW-1185">Reference proteome</keyword>
<dbReference type="InterPro" id="IPR050707">
    <property type="entry name" value="HTH_MetabolicPath_Reg"/>
</dbReference>
<dbReference type="InterPro" id="IPR036390">
    <property type="entry name" value="WH_DNA-bd_sf"/>
</dbReference>
<dbReference type="Gene3D" id="1.10.10.10">
    <property type="entry name" value="Winged helix-like DNA-binding domain superfamily/Winged helix DNA-binding domain"/>
    <property type="match status" value="1"/>
</dbReference>
<reference evidence="6 7" key="1">
    <citation type="submission" date="2019-12" db="EMBL/GenBank/DDBJ databases">
        <authorList>
            <person name="Huq M.A."/>
        </authorList>
    </citation>
    <scope>NUCLEOTIDE SEQUENCE [LARGE SCALE GENOMIC DNA]</scope>
    <source>
        <strain evidence="6 7">MAH-25</strain>
    </source>
</reference>
<evidence type="ECO:0000256" key="2">
    <source>
        <dbReference type="ARBA" id="ARBA00023125"/>
    </source>
</evidence>
<dbReference type="InterPro" id="IPR036388">
    <property type="entry name" value="WH-like_DNA-bd_sf"/>
</dbReference>
<feature type="domain" description="HTH iclR-type" evidence="4">
    <location>
        <begin position="7"/>
        <end position="70"/>
    </location>
</feature>
<dbReference type="GO" id="GO:0003700">
    <property type="term" value="F:DNA-binding transcription factor activity"/>
    <property type="evidence" value="ECO:0007669"/>
    <property type="project" value="TreeGrafter"/>
</dbReference>
<evidence type="ECO:0000256" key="3">
    <source>
        <dbReference type="ARBA" id="ARBA00023163"/>
    </source>
</evidence>
<sequence length="264" mass="28246">MDMPTGTQSLARGIKLLRVLATRGDIGWRLSDLAAACGLDKGTAHRMLAALVIERLVQQRPGDKRYLPGPLLYELGLSLHGQHAFQGAAEKQLAAWVRRIDASALLLLRSGCEYVCSVRAGPAKVPGLMVDQGTRRPLFTSVGGVAILQALPPDEAAEVLENNVAQEVAKRGAVRLDALAAMRERSQRHGFGVNLGDVVSGVHAFAVAVHAPDGQPFAALCLVGTEERFPAASPQDVRPELDRMARQLEADAARLLFSPRVAEA</sequence>
<dbReference type="InterPro" id="IPR029016">
    <property type="entry name" value="GAF-like_dom_sf"/>
</dbReference>
<dbReference type="GO" id="GO:0045892">
    <property type="term" value="P:negative regulation of DNA-templated transcription"/>
    <property type="evidence" value="ECO:0007669"/>
    <property type="project" value="TreeGrafter"/>
</dbReference>
<keyword evidence="3" id="KW-0804">Transcription</keyword>
<dbReference type="AlphaFoldDB" id="A0A6N8INZ7"/>
<dbReference type="EMBL" id="WSEL01000003">
    <property type="protein sequence ID" value="MVQ28504.1"/>
    <property type="molecule type" value="Genomic_DNA"/>
</dbReference>
<dbReference type="GO" id="GO:0003677">
    <property type="term" value="F:DNA binding"/>
    <property type="evidence" value="ECO:0007669"/>
    <property type="project" value="UniProtKB-KW"/>
</dbReference>
<dbReference type="PANTHER" id="PTHR30136">
    <property type="entry name" value="HELIX-TURN-HELIX TRANSCRIPTIONAL REGULATOR, ICLR FAMILY"/>
    <property type="match status" value="1"/>
</dbReference>
<organism evidence="6 7">
    <name type="scientific">Ramlibacter pinisoli</name>
    <dbReference type="NCBI Taxonomy" id="2682844"/>
    <lineage>
        <taxon>Bacteria</taxon>
        <taxon>Pseudomonadati</taxon>
        <taxon>Pseudomonadota</taxon>
        <taxon>Betaproteobacteria</taxon>
        <taxon>Burkholderiales</taxon>
        <taxon>Comamonadaceae</taxon>
        <taxon>Ramlibacter</taxon>
    </lineage>
</organism>
<dbReference type="RefSeq" id="WP_157396605.1">
    <property type="nucleotide sequence ID" value="NZ_WSEL01000003.1"/>
</dbReference>
<dbReference type="Pfam" id="PF01614">
    <property type="entry name" value="IclR_C"/>
    <property type="match status" value="1"/>
</dbReference>
<dbReference type="Proteomes" id="UP000469385">
    <property type="component" value="Unassembled WGS sequence"/>
</dbReference>
<dbReference type="PROSITE" id="PS51077">
    <property type="entry name" value="HTH_ICLR"/>
    <property type="match status" value="1"/>
</dbReference>
<evidence type="ECO:0000313" key="7">
    <source>
        <dbReference type="Proteomes" id="UP000469385"/>
    </source>
</evidence>
<protein>
    <submittedName>
        <fullName evidence="6">Helix-turn-helix domain-containing protein</fullName>
    </submittedName>
</protein>
<dbReference type="SMART" id="SM00346">
    <property type="entry name" value="HTH_ICLR"/>
    <property type="match status" value="1"/>
</dbReference>
<gene>
    <name evidence="6" type="ORF">GON04_03540</name>
</gene>